<proteinExistence type="predicted"/>
<feature type="region of interest" description="Disordered" evidence="1">
    <location>
        <begin position="1"/>
        <end position="25"/>
    </location>
</feature>
<sequence length="25" mass="2638">MSLVGQGNKPRSTKISGILYNSEGT</sequence>
<evidence type="ECO:0000313" key="3">
    <source>
        <dbReference type="Proteomes" id="UP000220639"/>
    </source>
</evidence>
<gene>
    <name evidence="2" type="ORF">KOSB73_400003</name>
</gene>
<dbReference type="EMBL" id="FZTC01000035">
    <property type="protein sequence ID" value="SNU37732.1"/>
    <property type="molecule type" value="Genomic_DNA"/>
</dbReference>
<protein>
    <submittedName>
        <fullName evidence="2">Uncharacterized protein</fullName>
    </submittedName>
</protein>
<dbReference type="AlphaFoldDB" id="A0A285BA02"/>
<organism evidence="2 3">
    <name type="scientific">Klebsiella grimontii</name>
    <dbReference type="NCBI Taxonomy" id="2058152"/>
    <lineage>
        <taxon>Bacteria</taxon>
        <taxon>Pseudomonadati</taxon>
        <taxon>Pseudomonadota</taxon>
        <taxon>Gammaproteobacteria</taxon>
        <taxon>Enterobacterales</taxon>
        <taxon>Enterobacteriaceae</taxon>
        <taxon>Klebsiella/Raoultella group</taxon>
        <taxon>Klebsiella</taxon>
    </lineage>
</organism>
<evidence type="ECO:0000256" key="1">
    <source>
        <dbReference type="SAM" id="MobiDB-lite"/>
    </source>
</evidence>
<accession>A0A285BA02</accession>
<name>A0A285BA02_9ENTR</name>
<reference evidence="3" key="1">
    <citation type="submission" date="2017-08" db="EMBL/GenBank/DDBJ databases">
        <authorList>
            <person name="Brisse S."/>
        </authorList>
    </citation>
    <scope>NUCLEOTIDE SEQUENCE [LARGE SCALE GENOMIC DNA]</scope>
    <source>
        <strain evidence="3">06D021</strain>
    </source>
</reference>
<evidence type="ECO:0000313" key="2">
    <source>
        <dbReference type="EMBL" id="SNU37732.1"/>
    </source>
</evidence>
<dbReference type="Proteomes" id="UP000220639">
    <property type="component" value="Unassembled WGS sequence"/>
</dbReference>